<feature type="transmembrane region" description="Helical" evidence="1">
    <location>
        <begin position="61"/>
        <end position="78"/>
    </location>
</feature>
<accession>A0ABY8IZG0</accession>
<evidence type="ECO:0000313" key="3">
    <source>
        <dbReference type="Proteomes" id="UP001221597"/>
    </source>
</evidence>
<evidence type="ECO:0000313" key="2">
    <source>
        <dbReference type="EMBL" id="WFT73895.1"/>
    </source>
</evidence>
<dbReference type="EMBL" id="CP121671">
    <property type="protein sequence ID" value="WFT73895.1"/>
    <property type="molecule type" value="Genomic_DNA"/>
</dbReference>
<feature type="transmembrane region" description="Helical" evidence="1">
    <location>
        <begin position="90"/>
        <end position="111"/>
    </location>
</feature>
<reference evidence="2 3" key="1">
    <citation type="submission" date="2023-04" db="EMBL/GenBank/DDBJ databases">
        <title>Genome sequence of Halobacillus naozhouensis KACC 21980.</title>
        <authorList>
            <person name="Kim S."/>
            <person name="Heo J."/>
            <person name="Kwon S.-W."/>
        </authorList>
    </citation>
    <scope>NUCLEOTIDE SEQUENCE [LARGE SCALE GENOMIC DNA]</scope>
    <source>
        <strain evidence="2 3">KCTC 13234</strain>
    </source>
</reference>
<protein>
    <recommendedName>
        <fullName evidence="4">LexA-binding, inner membrane-associated hydrolase</fullName>
    </recommendedName>
</protein>
<gene>
    <name evidence="2" type="ORF">P9989_16190</name>
</gene>
<evidence type="ECO:0008006" key="4">
    <source>
        <dbReference type="Google" id="ProtNLM"/>
    </source>
</evidence>
<keyword evidence="1" id="KW-1133">Transmembrane helix</keyword>
<sequence>MINILINHIPSTALHLLTGSLIMYIFFSKKGFLLHERLKIISLGVIVLLPDLPKLAGGNLAHSLFALPWLSLLTAFYVRKITKESFQKSWFASLFTILFGAIFIDFIGNGVQLFFPLTSDIIEFTIIQKEIWLVCALFAVFSAALIFNHKPLLITSLLIISLLLVGKAISKVELENRLEAKYDDNQIHVIVTKPEKYLGLNWRFSVLTNEKVIQGTSPVFQKEITIKQIVEH</sequence>
<evidence type="ECO:0000256" key="1">
    <source>
        <dbReference type="SAM" id="Phobius"/>
    </source>
</evidence>
<name>A0ABY8IZG0_9BACI</name>
<dbReference type="RefSeq" id="WP_283075902.1">
    <property type="nucleotide sequence ID" value="NZ_CP121671.1"/>
</dbReference>
<proteinExistence type="predicted"/>
<feature type="transmembrane region" description="Helical" evidence="1">
    <location>
        <begin position="131"/>
        <end position="147"/>
    </location>
</feature>
<feature type="transmembrane region" description="Helical" evidence="1">
    <location>
        <begin position="6"/>
        <end position="26"/>
    </location>
</feature>
<dbReference type="Proteomes" id="UP001221597">
    <property type="component" value="Chromosome"/>
</dbReference>
<keyword evidence="3" id="KW-1185">Reference proteome</keyword>
<organism evidence="2 3">
    <name type="scientific">Halobacillus naozhouensis</name>
    <dbReference type="NCBI Taxonomy" id="554880"/>
    <lineage>
        <taxon>Bacteria</taxon>
        <taxon>Bacillati</taxon>
        <taxon>Bacillota</taxon>
        <taxon>Bacilli</taxon>
        <taxon>Bacillales</taxon>
        <taxon>Bacillaceae</taxon>
        <taxon>Halobacillus</taxon>
    </lineage>
</organism>
<keyword evidence="1" id="KW-0812">Transmembrane</keyword>
<keyword evidence="1" id="KW-0472">Membrane</keyword>